<dbReference type="InParanoid" id="A0A1V8T857"/>
<dbReference type="AlphaFoldDB" id="A0A1V8T857"/>
<protein>
    <submittedName>
        <fullName evidence="3">Uncharacterized protein</fullName>
    </submittedName>
</protein>
<accession>A0A1V8T857</accession>
<keyword evidence="2" id="KW-1133">Transmembrane helix</keyword>
<evidence type="ECO:0000256" key="2">
    <source>
        <dbReference type="SAM" id="Phobius"/>
    </source>
</evidence>
<organism evidence="3 4">
    <name type="scientific">Cryoendolithus antarcticus</name>
    <dbReference type="NCBI Taxonomy" id="1507870"/>
    <lineage>
        <taxon>Eukaryota</taxon>
        <taxon>Fungi</taxon>
        <taxon>Dikarya</taxon>
        <taxon>Ascomycota</taxon>
        <taxon>Pezizomycotina</taxon>
        <taxon>Dothideomycetes</taxon>
        <taxon>Dothideomycetidae</taxon>
        <taxon>Cladosporiales</taxon>
        <taxon>Cladosporiaceae</taxon>
        <taxon>Cryoendolithus</taxon>
    </lineage>
</organism>
<feature type="transmembrane region" description="Helical" evidence="2">
    <location>
        <begin position="233"/>
        <end position="251"/>
    </location>
</feature>
<dbReference type="Proteomes" id="UP000192596">
    <property type="component" value="Unassembled WGS sequence"/>
</dbReference>
<proteinExistence type="predicted"/>
<keyword evidence="2" id="KW-0472">Membrane</keyword>
<feature type="compositionally biased region" description="Low complexity" evidence="1">
    <location>
        <begin position="93"/>
        <end position="119"/>
    </location>
</feature>
<sequence>MPVTLFAAITANAVRRTPNAAATDALPSRTSAATATNAHQEAAAVPLMPANLDGGHCPANTNCGSCKDGSGDICCYGPGEFSSVGFGETALSSFTTPPATSSPRPTQTTAPGTSSTVAAGAGGVASTGALEAYTTTYTYYYTSYFYSQQPSSASLATTRVSETTVLEVSATASYVAVISLYDLATSVRSEADSSASRQSLALTSPTASPTLSPAAATGSGGTAASEAVIAAPVWLWAMMCIVAASTVILVLEETVCGSRACECALRTLVRESLHERSRS</sequence>
<feature type="region of interest" description="Disordered" evidence="1">
    <location>
        <begin position="93"/>
        <end position="120"/>
    </location>
</feature>
<keyword evidence="2" id="KW-0812">Transmembrane</keyword>
<evidence type="ECO:0000256" key="1">
    <source>
        <dbReference type="SAM" id="MobiDB-lite"/>
    </source>
</evidence>
<evidence type="ECO:0000313" key="3">
    <source>
        <dbReference type="EMBL" id="OQO07606.1"/>
    </source>
</evidence>
<dbReference type="EMBL" id="NAJO01000014">
    <property type="protein sequence ID" value="OQO07606.1"/>
    <property type="molecule type" value="Genomic_DNA"/>
</dbReference>
<name>A0A1V8T857_9PEZI</name>
<keyword evidence="4" id="KW-1185">Reference proteome</keyword>
<comment type="caution">
    <text evidence="3">The sequence shown here is derived from an EMBL/GenBank/DDBJ whole genome shotgun (WGS) entry which is preliminary data.</text>
</comment>
<gene>
    <name evidence="3" type="ORF">B0A48_07303</name>
</gene>
<reference evidence="4" key="1">
    <citation type="submission" date="2017-03" db="EMBL/GenBank/DDBJ databases">
        <title>Genomes of endolithic fungi from Antarctica.</title>
        <authorList>
            <person name="Coleine C."/>
            <person name="Masonjones S."/>
            <person name="Stajich J.E."/>
        </authorList>
    </citation>
    <scope>NUCLEOTIDE SEQUENCE [LARGE SCALE GENOMIC DNA]</scope>
    <source>
        <strain evidence="4">CCFEE 5527</strain>
    </source>
</reference>
<evidence type="ECO:0000313" key="4">
    <source>
        <dbReference type="Proteomes" id="UP000192596"/>
    </source>
</evidence>